<name>A0A8B8AF58_CRAVI</name>
<keyword evidence="1" id="KW-1185">Reference proteome</keyword>
<proteinExistence type="predicted"/>
<accession>A0A8B8AF58</accession>
<protein>
    <submittedName>
        <fullName evidence="2">Uncharacterized protein LOC111101570</fullName>
    </submittedName>
</protein>
<gene>
    <name evidence="2" type="primary">LOC111101570</name>
</gene>
<organism evidence="1 2">
    <name type="scientific">Crassostrea virginica</name>
    <name type="common">Eastern oyster</name>
    <dbReference type="NCBI Taxonomy" id="6565"/>
    <lineage>
        <taxon>Eukaryota</taxon>
        <taxon>Metazoa</taxon>
        <taxon>Spiralia</taxon>
        <taxon>Lophotrochozoa</taxon>
        <taxon>Mollusca</taxon>
        <taxon>Bivalvia</taxon>
        <taxon>Autobranchia</taxon>
        <taxon>Pteriomorphia</taxon>
        <taxon>Ostreida</taxon>
        <taxon>Ostreoidea</taxon>
        <taxon>Ostreidae</taxon>
        <taxon>Crassostrea</taxon>
    </lineage>
</organism>
<dbReference type="Proteomes" id="UP000694844">
    <property type="component" value="Chromosome 6"/>
</dbReference>
<dbReference type="OrthoDB" id="6092766at2759"/>
<sequence>MAEKFRTLPMDTVKEELKIICRSEKTLHSVTRDITQCAELDAGDIFQKASVALNIASMITPYVQIVPFPGIFCVMSKVFHKLGDLDVLKSRTKPNQKDKIYSELQRYQDSELRSTAIGFQKALFNNNAYFNEIGVDAAESVINSLEDKMSVNEIVGFLGKLHAKTQELMETPNLTSAYRASTYVNLYFRIAILRTLILWQVFCIKQRCGYDKSSTNGVFAMITECQNSDLEMLSNVSEANIKNVFFHTVFHPTENESFINFLRMHGYFIPCIGQDRRFYSQVYGIRSSTSSDVNLEMSSWYGGRILGTKAKTNACEFKFEPVKERGMDNIFHLRSTYWSDHYVYMYKDGNCYSVKDKPDLEGQWKVVKLENEDGQSRFILSTLKWPGRFLYIENFLGTLSIKSTYDLPDDKSNFLWEIFNISK</sequence>
<reference evidence="2" key="1">
    <citation type="submission" date="2025-08" db="UniProtKB">
        <authorList>
            <consortium name="RefSeq"/>
        </authorList>
    </citation>
    <scope>IDENTIFICATION</scope>
    <source>
        <tissue evidence="2">Whole sample</tissue>
    </source>
</reference>
<dbReference type="KEGG" id="cvn:111101570"/>
<dbReference type="AlphaFoldDB" id="A0A8B8AF58"/>
<dbReference type="GeneID" id="111101570"/>
<evidence type="ECO:0000313" key="1">
    <source>
        <dbReference type="Proteomes" id="UP000694844"/>
    </source>
</evidence>
<evidence type="ECO:0000313" key="2">
    <source>
        <dbReference type="RefSeq" id="XP_022289810.1"/>
    </source>
</evidence>
<dbReference type="RefSeq" id="XP_022289810.1">
    <property type="nucleotide sequence ID" value="XM_022434102.1"/>
</dbReference>